<dbReference type="AlphaFoldDB" id="A0A6C0HI59"/>
<evidence type="ECO:0000259" key="4">
    <source>
        <dbReference type="Pfam" id="PF02902"/>
    </source>
</evidence>
<name>A0A6C0HI59_9ZZZZ</name>
<evidence type="ECO:0000256" key="2">
    <source>
        <dbReference type="ARBA" id="ARBA00022801"/>
    </source>
</evidence>
<evidence type="ECO:0000313" key="5">
    <source>
        <dbReference type="EMBL" id="QHT79786.1"/>
    </source>
</evidence>
<reference evidence="5" key="1">
    <citation type="journal article" date="2020" name="Nature">
        <title>Giant virus diversity and host interactions through global metagenomics.</title>
        <authorList>
            <person name="Schulz F."/>
            <person name="Roux S."/>
            <person name="Paez-Espino D."/>
            <person name="Jungbluth S."/>
            <person name="Walsh D.A."/>
            <person name="Denef V.J."/>
            <person name="McMahon K.D."/>
            <person name="Konstantinidis K.T."/>
            <person name="Eloe-Fadrosh E.A."/>
            <person name="Kyrpides N.C."/>
            <person name="Woyke T."/>
        </authorList>
    </citation>
    <scope>NUCLEOTIDE SEQUENCE</scope>
    <source>
        <strain evidence="5">GVMAG-M-3300023184-105</strain>
    </source>
</reference>
<dbReference type="EMBL" id="MN739955">
    <property type="protein sequence ID" value="QHT79786.1"/>
    <property type="molecule type" value="Genomic_DNA"/>
</dbReference>
<feature type="compositionally biased region" description="Basic residues" evidence="3">
    <location>
        <begin position="1"/>
        <end position="23"/>
    </location>
</feature>
<sequence length="355" mass="41423">MYKTHRKNRRYRKPRKTYKKGGTKKMNCSPVVKNKTVNSSTCYTPDVLIKIKNAYNESHSKDEYIPWSNPQEIWRTLNKRLINCSKEDCWLSTIRNKKLAQELEDIIFAPEHPPEWLNNPNEWLTDLDISNVMKQYEKTYKNFKFIGPSPIDFDTRVKRGDLPWAKPGNSSDKVCVWEELCHLNLAKLLKRGITQLGMVFNLDRYDEPGSHWVSLYVSLGEQGKLRKSNTGGTIPKSHEQEGPFVFYFDSTGREAPPEIKTLIKNIQNQAEALQPPMKIKLYNNNGQDHQKSNTECGMYSLFFIITMLTGKMEDQDEPNGELVLDFNGKIVLFRDAIIPDKYVEIYRHKYFNKPE</sequence>
<feature type="region of interest" description="Disordered" evidence="3">
    <location>
        <begin position="1"/>
        <end position="25"/>
    </location>
</feature>
<dbReference type="GO" id="GO:0008234">
    <property type="term" value="F:cysteine-type peptidase activity"/>
    <property type="evidence" value="ECO:0007669"/>
    <property type="project" value="InterPro"/>
</dbReference>
<dbReference type="InterPro" id="IPR038765">
    <property type="entry name" value="Papain-like_cys_pep_sf"/>
</dbReference>
<dbReference type="SUPFAM" id="SSF54001">
    <property type="entry name" value="Cysteine proteinases"/>
    <property type="match status" value="1"/>
</dbReference>
<dbReference type="GO" id="GO:0006508">
    <property type="term" value="P:proteolysis"/>
    <property type="evidence" value="ECO:0007669"/>
    <property type="project" value="UniProtKB-KW"/>
</dbReference>
<proteinExistence type="predicted"/>
<organism evidence="5">
    <name type="scientific">viral metagenome</name>
    <dbReference type="NCBI Taxonomy" id="1070528"/>
    <lineage>
        <taxon>unclassified sequences</taxon>
        <taxon>metagenomes</taxon>
        <taxon>organismal metagenomes</taxon>
    </lineage>
</organism>
<dbReference type="InterPro" id="IPR003653">
    <property type="entry name" value="Peptidase_C48_C"/>
</dbReference>
<protein>
    <recommendedName>
        <fullName evidence="4">Ubiquitin-like protease family profile domain-containing protein</fullName>
    </recommendedName>
</protein>
<keyword evidence="1" id="KW-0645">Protease</keyword>
<dbReference type="Pfam" id="PF02902">
    <property type="entry name" value="Peptidase_C48"/>
    <property type="match status" value="1"/>
</dbReference>
<evidence type="ECO:0000256" key="1">
    <source>
        <dbReference type="ARBA" id="ARBA00022670"/>
    </source>
</evidence>
<accession>A0A6C0HI59</accession>
<evidence type="ECO:0000256" key="3">
    <source>
        <dbReference type="SAM" id="MobiDB-lite"/>
    </source>
</evidence>
<keyword evidence="2" id="KW-0378">Hydrolase</keyword>
<feature type="domain" description="Ubiquitin-like protease family profile" evidence="4">
    <location>
        <begin position="209"/>
        <end position="317"/>
    </location>
</feature>